<reference evidence="9 10" key="1">
    <citation type="submission" date="2020-08" db="EMBL/GenBank/DDBJ databases">
        <title>Genomic Encyclopedia of Type Strains, Phase IV (KMG-IV): sequencing the most valuable type-strain genomes for metagenomic binning, comparative biology and taxonomic classification.</title>
        <authorList>
            <person name="Goeker M."/>
        </authorList>
    </citation>
    <scope>NUCLEOTIDE SEQUENCE [LARGE SCALE GENOMIC DNA]</scope>
    <source>
        <strain evidence="9 10">DSM 26736</strain>
    </source>
</reference>
<keyword evidence="10" id="KW-1185">Reference proteome</keyword>
<dbReference type="PANTHER" id="PTHR32089">
    <property type="entry name" value="METHYL-ACCEPTING CHEMOTAXIS PROTEIN MCPB"/>
    <property type="match status" value="1"/>
</dbReference>
<evidence type="ECO:0000313" key="10">
    <source>
        <dbReference type="Proteomes" id="UP000527143"/>
    </source>
</evidence>
<evidence type="ECO:0000256" key="2">
    <source>
        <dbReference type="ARBA" id="ARBA00022475"/>
    </source>
</evidence>
<feature type="signal peptide" evidence="7">
    <location>
        <begin position="1"/>
        <end position="33"/>
    </location>
</feature>
<dbReference type="Pfam" id="PF17202">
    <property type="entry name" value="sCache_3_3"/>
    <property type="match status" value="1"/>
</dbReference>
<name>A0A840YNC4_9SPHN</name>
<dbReference type="PANTHER" id="PTHR32089:SF112">
    <property type="entry name" value="LYSOZYME-LIKE PROTEIN-RELATED"/>
    <property type="match status" value="1"/>
</dbReference>
<evidence type="ECO:0000256" key="1">
    <source>
        <dbReference type="ARBA" id="ARBA00004651"/>
    </source>
</evidence>
<keyword evidence="2" id="KW-1003">Cell membrane</keyword>
<gene>
    <name evidence="9" type="ORF">FHT02_000138</name>
</gene>
<dbReference type="InterPro" id="IPR029151">
    <property type="entry name" value="Sensor-like_sf"/>
</dbReference>
<dbReference type="SMART" id="SM00304">
    <property type="entry name" value="HAMP"/>
    <property type="match status" value="1"/>
</dbReference>
<keyword evidence="7" id="KW-0732">Signal</keyword>
<dbReference type="InterPro" id="IPR033463">
    <property type="entry name" value="sCache_3"/>
</dbReference>
<feature type="transmembrane region" description="Helical" evidence="6">
    <location>
        <begin position="190"/>
        <end position="213"/>
    </location>
</feature>
<feature type="chain" id="PRO_5032941408" evidence="7">
    <location>
        <begin position="34"/>
        <end position="322"/>
    </location>
</feature>
<dbReference type="Gene3D" id="6.10.340.10">
    <property type="match status" value="1"/>
</dbReference>
<keyword evidence="3 6" id="KW-0812">Transmembrane</keyword>
<keyword evidence="4 6" id="KW-1133">Transmembrane helix</keyword>
<dbReference type="EMBL" id="JACIJF010000001">
    <property type="protein sequence ID" value="MBB5708932.1"/>
    <property type="molecule type" value="Genomic_DNA"/>
</dbReference>
<dbReference type="Pfam" id="PF00672">
    <property type="entry name" value="HAMP"/>
    <property type="match status" value="1"/>
</dbReference>
<dbReference type="SUPFAM" id="SSF103190">
    <property type="entry name" value="Sensory domain-like"/>
    <property type="match status" value="1"/>
</dbReference>
<accession>A0A840YNC4</accession>
<evidence type="ECO:0000313" key="9">
    <source>
        <dbReference type="EMBL" id="MBB5708932.1"/>
    </source>
</evidence>
<comment type="subcellular location">
    <subcellularLocation>
        <location evidence="1">Cell membrane</location>
        <topology evidence="1">Multi-pass membrane protein</topology>
    </subcellularLocation>
</comment>
<keyword evidence="5 6" id="KW-0472">Membrane</keyword>
<dbReference type="SUPFAM" id="SSF158472">
    <property type="entry name" value="HAMP domain-like"/>
    <property type="match status" value="1"/>
</dbReference>
<evidence type="ECO:0000256" key="5">
    <source>
        <dbReference type="ARBA" id="ARBA00023136"/>
    </source>
</evidence>
<proteinExistence type="predicted"/>
<evidence type="ECO:0000259" key="8">
    <source>
        <dbReference type="PROSITE" id="PS50885"/>
    </source>
</evidence>
<comment type="caution">
    <text evidence="9">The sequence shown here is derived from an EMBL/GenBank/DDBJ whole genome shotgun (WGS) entry which is preliminary data.</text>
</comment>
<dbReference type="PROSITE" id="PS50885">
    <property type="entry name" value="HAMP"/>
    <property type="match status" value="1"/>
</dbReference>
<evidence type="ECO:0000256" key="3">
    <source>
        <dbReference type="ARBA" id="ARBA00022692"/>
    </source>
</evidence>
<evidence type="ECO:0000256" key="7">
    <source>
        <dbReference type="SAM" id="SignalP"/>
    </source>
</evidence>
<dbReference type="GO" id="GO:0007165">
    <property type="term" value="P:signal transduction"/>
    <property type="evidence" value="ECO:0007669"/>
    <property type="project" value="InterPro"/>
</dbReference>
<feature type="domain" description="HAMP" evidence="8">
    <location>
        <begin position="210"/>
        <end position="263"/>
    </location>
</feature>
<organism evidence="9 10">
    <name type="scientific">Sphingomonas xinjiangensis</name>
    <dbReference type="NCBI Taxonomy" id="643568"/>
    <lineage>
        <taxon>Bacteria</taxon>
        <taxon>Pseudomonadati</taxon>
        <taxon>Pseudomonadota</taxon>
        <taxon>Alphaproteobacteria</taxon>
        <taxon>Sphingomonadales</taxon>
        <taxon>Sphingomonadaceae</taxon>
        <taxon>Sphingomonas</taxon>
    </lineage>
</organism>
<evidence type="ECO:0000256" key="4">
    <source>
        <dbReference type="ARBA" id="ARBA00022989"/>
    </source>
</evidence>
<evidence type="ECO:0000256" key="6">
    <source>
        <dbReference type="SAM" id="Phobius"/>
    </source>
</evidence>
<dbReference type="Proteomes" id="UP000527143">
    <property type="component" value="Unassembled WGS sequence"/>
</dbReference>
<dbReference type="CDD" id="cd06225">
    <property type="entry name" value="HAMP"/>
    <property type="match status" value="1"/>
</dbReference>
<dbReference type="GO" id="GO:0005886">
    <property type="term" value="C:plasma membrane"/>
    <property type="evidence" value="ECO:0007669"/>
    <property type="project" value="UniProtKB-SubCell"/>
</dbReference>
<dbReference type="InterPro" id="IPR003660">
    <property type="entry name" value="HAMP_dom"/>
</dbReference>
<protein>
    <submittedName>
        <fullName evidence="9">HAMP domain-containing protein</fullName>
    </submittedName>
</protein>
<dbReference type="RefSeq" id="WP_425506399.1">
    <property type="nucleotide sequence ID" value="NZ_JACIJF010000001.1"/>
</dbReference>
<sequence>MFTRIRNLPLATKTTALTICALLLLAVSTFVVSDNAVTTEAARTASERQETNMRVAWSVLRNHGAEFRRDGDKLYVGDKLLNNWSDPVDEVKTLVGGTATVFAGDMRVTTNVTKPDGSRAVGTPLAPGATYDAVLKEGKPYRGEAEILGKWFYTAYDPIKNAAGETIGVLYVGIPKEDVVASIGDLRRSMAIAGLLIAMAATALCFLVNRAMFRPLGQMDKAMQRLAAGETSVDIPARDRADEIGRMAAALEVFRQATIAKQAAEASNAEAQADRAKAMDALGEALTGLSDGDLTVELARDFPRDYAALAHTSTARSPSSAS</sequence>
<dbReference type="AlphaFoldDB" id="A0A840YNC4"/>